<reference evidence="2" key="1">
    <citation type="journal article" date="2013" name="Nature">
        <title>Pan genome of the phytoplankton Emiliania underpins its global distribution.</title>
        <authorList>
            <person name="Read B.A."/>
            <person name="Kegel J."/>
            <person name="Klute M.J."/>
            <person name="Kuo A."/>
            <person name="Lefebvre S.C."/>
            <person name="Maumus F."/>
            <person name="Mayer C."/>
            <person name="Miller J."/>
            <person name="Monier A."/>
            <person name="Salamov A."/>
            <person name="Young J."/>
            <person name="Aguilar M."/>
            <person name="Claverie J.M."/>
            <person name="Frickenhaus S."/>
            <person name="Gonzalez K."/>
            <person name="Herman E.K."/>
            <person name="Lin Y.C."/>
            <person name="Napier J."/>
            <person name="Ogata H."/>
            <person name="Sarno A.F."/>
            <person name="Shmutz J."/>
            <person name="Schroeder D."/>
            <person name="de Vargas C."/>
            <person name="Verret F."/>
            <person name="von Dassow P."/>
            <person name="Valentin K."/>
            <person name="Van de Peer Y."/>
            <person name="Wheeler G."/>
            <person name="Dacks J.B."/>
            <person name="Delwiche C.F."/>
            <person name="Dyhrman S.T."/>
            <person name="Glockner G."/>
            <person name="John U."/>
            <person name="Richards T."/>
            <person name="Worden A.Z."/>
            <person name="Zhang X."/>
            <person name="Grigoriev I.V."/>
            <person name="Allen A.E."/>
            <person name="Bidle K."/>
            <person name="Borodovsky M."/>
            <person name="Bowler C."/>
            <person name="Brownlee C."/>
            <person name="Cock J.M."/>
            <person name="Elias M."/>
            <person name="Gladyshev V.N."/>
            <person name="Groth M."/>
            <person name="Guda C."/>
            <person name="Hadaegh A."/>
            <person name="Iglesias-Rodriguez M.D."/>
            <person name="Jenkins J."/>
            <person name="Jones B.M."/>
            <person name="Lawson T."/>
            <person name="Leese F."/>
            <person name="Lindquist E."/>
            <person name="Lobanov A."/>
            <person name="Lomsadze A."/>
            <person name="Malik S.B."/>
            <person name="Marsh M.E."/>
            <person name="Mackinder L."/>
            <person name="Mock T."/>
            <person name="Mueller-Roeber B."/>
            <person name="Pagarete A."/>
            <person name="Parker M."/>
            <person name="Probert I."/>
            <person name="Quesneville H."/>
            <person name="Raines C."/>
            <person name="Rensing S.A."/>
            <person name="Riano-Pachon D.M."/>
            <person name="Richier S."/>
            <person name="Rokitta S."/>
            <person name="Shiraiwa Y."/>
            <person name="Soanes D.M."/>
            <person name="van der Giezen M."/>
            <person name="Wahlund T.M."/>
            <person name="Williams B."/>
            <person name="Wilson W."/>
            <person name="Wolfe G."/>
            <person name="Wurch L.L."/>
        </authorList>
    </citation>
    <scope>NUCLEOTIDE SEQUENCE</scope>
</reference>
<dbReference type="PaxDb" id="2903-EOD29400"/>
<organism evidence="1 2">
    <name type="scientific">Emiliania huxleyi (strain CCMP1516)</name>
    <dbReference type="NCBI Taxonomy" id="280463"/>
    <lineage>
        <taxon>Eukaryota</taxon>
        <taxon>Haptista</taxon>
        <taxon>Haptophyta</taxon>
        <taxon>Prymnesiophyceae</taxon>
        <taxon>Isochrysidales</taxon>
        <taxon>Noelaerhabdaceae</taxon>
        <taxon>Emiliania</taxon>
    </lineage>
</organism>
<dbReference type="Proteomes" id="UP000013827">
    <property type="component" value="Unassembled WGS sequence"/>
</dbReference>
<evidence type="ECO:0000313" key="1">
    <source>
        <dbReference type="EnsemblProtists" id="EOD29400"/>
    </source>
</evidence>
<dbReference type="EnsemblProtists" id="EOD29400">
    <property type="protein sequence ID" value="EOD29400"/>
    <property type="gene ID" value="EMIHUDRAFT_204057"/>
</dbReference>
<evidence type="ECO:0008006" key="3">
    <source>
        <dbReference type="Google" id="ProtNLM"/>
    </source>
</evidence>
<dbReference type="KEGG" id="ehx:EMIHUDRAFT_204057"/>
<keyword evidence="2" id="KW-1185">Reference proteome</keyword>
<evidence type="ECO:0000313" key="2">
    <source>
        <dbReference type="Proteomes" id="UP000013827"/>
    </source>
</evidence>
<accession>A0A0D3K0W5</accession>
<dbReference type="GeneID" id="19046749"/>
<sequence length="154" mass="16962">MDALDLPTRLRRQEQMFPFAALFGLSLVLPRRVQIIPRARVVASAANDTLTVGDALAGSLRRNIADLPEHEHLVRAERTLDAMLVSGSAELDALQREFDRDLAQTSDSLDQELTSGLQRVAATYNETFDYAAAELDTVFASTRDDVPEPSDCSD</sequence>
<dbReference type="HOGENOM" id="CLU_1707594_0_0_1"/>
<proteinExistence type="predicted"/>
<name>A0A0D3K0W5_EMIH1</name>
<dbReference type="RefSeq" id="XP_005781829.1">
    <property type="nucleotide sequence ID" value="XM_005781772.1"/>
</dbReference>
<protein>
    <recommendedName>
        <fullName evidence="3">Biogenesis of lysosome-related organelles complex 1 subunit 5</fullName>
    </recommendedName>
</protein>
<reference evidence="1" key="2">
    <citation type="submission" date="2024-10" db="UniProtKB">
        <authorList>
            <consortium name="EnsemblProtists"/>
        </authorList>
    </citation>
    <scope>IDENTIFICATION</scope>
</reference>
<dbReference type="AlphaFoldDB" id="A0A0D3K0W5"/>